<evidence type="ECO:0000256" key="1">
    <source>
        <dbReference type="SAM" id="Phobius"/>
    </source>
</evidence>
<dbReference type="InterPro" id="IPR001611">
    <property type="entry name" value="Leu-rich_rpt"/>
</dbReference>
<dbReference type="SUPFAM" id="SSF52047">
    <property type="entry name" value="RNI-like"/>
    <property type="match status" value="1"/>
</dbReference>
<dbReference type="InterPro" id="IPR032675">
    <property type="entry name" value="LRR_dom_sf"/>
</dbReference>
<keyword evidence="2" id="KW-0732">Signal</keyword>
<protein>
    <submittedName>
        <fullName evidence="3">Uncharacterized protein</fullName>
    </submittedName>
</protein>
<dbReference type="OrthoDB" id="10566193at2759"/>
<evidence type="ECO:0000313" key="4">
    <source>
        <dbReference type="Proteomes" id="UP000663879"/>
    </source>
</evidence>
<accession>A0A814ICM7</accession>
<dbReference type="Proteomes" id="UP000663879">
    <property type="component" value="Unassembled WGS sequence"/>
</dbReference>
<evidence type="ECO:0000313" key="3">
    <source>
        <dbReference type="EMBL" id="CAF1022155.1"/>
    </source>
</evidence>
<evidence type="ECO:0000256" key="2">
    <source>
        <dbReference type="SAM" id="SignalP"/>
    </source>
</evidence>
<sequence>MLKISYFILFLKLLETFSTSELESFCFKYNLPFYTKCTCKYDLNNYFLSQQCSTSNRLAIKLECKFEPFETNLNEILYTLHDYCYSYFKFDNLLRINTHSFKNLNLKSNDNKVLIEFKNFLEIESFAFANLKHSIYLKFDFNFNKEKNWLFHSNCFSLMKNYDSIEFYQFYNLTLNLANFQQSILQSLIISKSKFNGFLLNNNFELINLNELIIKDCFTNGILDEYLIGNFHNLNKINIINSGLEIIRINLDLYYKQLKHLDLSFNSIKLVDLKLLNLIEFTMESNLIHSFNLESQSIEKLNLKSSQIDKFSLKTTNLKELNLHGNSLIQNYKNLNNFLNYFENIDLFKNLEFIDLTHDQIVLDEIEFLNEYKSNCLLWTKLLKKVFIKVNMKSECTCGLVYLYRNFNISLSDLEMVPKCYASLMLDDKIKDYENKCGFRENCEIYKTTSLRSSSLQMSTELISKKKIVSELTIPIMICVFLLCLITIILFVIKARNDYRNKFMNVFRNSMIDTDLEQKEMDQIITISSKSFAIRLNDTNKMSK</sequence>
<dbReference type="EMBL" id="CAJNOC010004446">
    <property type="protein sequence ID" value="CAF1022155.1"/>
    <property type="molecule type" value="Genomic_DNA"/>
</dbReference>
<keyword evidence="1" id="KW-0472">Membrane</keyword>
<name>A0A814ICM7_9BILA</name>
<keyword evidence="4" id="KW-1185">Reference proteome</keyword>
<keyword evidence="1" id="KW-0812">Transmembrane</keyword>
<proteinExistence type="predicted"/>
<reference evidence="3" key="1">
    <citation type="submission" date="2021-02" db="EMBL/GenBank/DDBJ databases">
        <authorList>
            <person name="Nowell W R."/>
        </authorList>
    </citation>
    <scope>NUCLEOTIDE SEQUENCE</scope>
    <source>
        <strain evidence="3">Ploen Becks lab</strain>
    </source>
</reference>
<keyword evidence="1" id="KW-1133">Transmembrane helix</keyword>
<feature type="signal peptide" evidence="2">
    <location>
        <begin position="1"/>
        <end position="16"/>
    </location>
</feature>
<organism evidence="3 4">
    <name type="scientific">Brachionus calyciflorus</name>
    <dbReference type="NCBI Taxonomy" id="104777"/>
    <lineage>
        <taxon>Eukaryota</taxon>
        <taxon>Metazoa</taxon>
        <taxon>Spiralia</taxon>
        <taxon>Gnathifera</taxon>
        <taxon>Rotifera</taxon>
        <taxon>Eurotatoria</taxon>
        <taxon>Monogononta</taxon>
        <taxon>Pseudotrocha</taxon>
        <taxon>Ploima</taxon>
        <taxon>Brachionidae</taxon>
        <taxon>Brachionus</taxon>
    </lineage>
</organism>
<dbReference type="AlphaFoldDB" id="A0A814ICM7"/>
<feature type="chain" id="PRO_5032330266" evidence="2">
    <location>
        <begin position="17"/>
        <end position="544"/>
    </location>
</feature>
<dbReference type="Gene3D" id="3.80.10.10">
    <property type="entry name" value="Ribonuclease Inhibitor"/>
    <property type="match status" value="1"/>
</dbReference>
<comment type="caution">
    <text evidence="3">The sequence shown here is derived from an EMBL/GenBank/DDBJ whole genome shotgun (WGS) entry which is preliminary data.</text>
</comment>
<dbReference type="PROSITE" id="PS51450">
    <property type="entry name" value="LRR"/>
    <property type="match status" value="1"/>
</dbReference>
<gene>
    <name evidence="3" type="ORF">OXX778_LOCUS17434</name>
</gene>
<feature type="transmembrane region" description="Helical" evidence="1">
    <location>
        <begin position="472"/>
        <end position="493"/>
    </location>
</feature>